<dbReference type="Proteomes" id="UP000070520">
    <property type="component" value="Unassembled WGS sequence"/>
</dbReference>
<accession>A0A133V048</accession>
<protein>
    <submittedName>
        <fullName evidence="1">Uncharacterized protein</fullName>
    </submittedName>
</protein>
<gene>
    <name evidence="1" type="ORF">AKJ42_02440</name>
</gene>
<sequence>MRVAQPTPDEFDREYFEYRGKGEIRGAHRGDLPKMEALFNRFEWTIKDSIRQVFEKTPYERPFVEMMNEAEENMAKCLVLENPKGRVTGYALLTSRRKPQSWTSWFGQSTEIRHTICWKRYYRKLRERFAPTSHRKT</sequence>
<dbReference type="AlphaFoldDB" id="A0A133V048"/>
<dbReference type="EMBL" id="LHXW01000023">
    <property type="protein sequence ID" value="KXA99817.1"/>
    <property type="molecule type" value="Genomic_DNA"/>
</dbReference>
<evidence type="ECO:0000313" key="1">
    <source>
        <dbReference type="EMBL" id="KXA99817.1"/>
    </source>
</evidence>
<proteinExistence type="predicted"/>
<evidence type="ECO:0000313" key="2">
    <source>
        <dbReference type="Proteomes" id="UP000070520"/>
    </source>
</evidence>
<organism evidence="1 2">
    <name type="scientific">candidate division MSBL1 archaeon SCGC-AAA261C02</name>
    <dbReference type="NCBI Taxonomy" id="1698272"/>
    <lineage>
        <taxon>Archaea</taxon>
        <taxon>Methanobacteriati</taxon>
        <taxon>Methanobacteriota</taxon>
        <taxon>candidate division MSBL1</taxon>
    </lineage>
</organism>
<reference evidence="1 2" key="1">
    <citation type="journal article" date="2016" name="Sci. Rep.">
        <title>Metabolic traits of an uncultured archaeal lineage -MSBL1- from brine pools of the Red Sea.</title>
        <authorList>
            <person name="Mwirichia R."/>
            <person name="Alam I."/>
            <person name="Rashid M."/>
            <person name="Vinu M."/>
            <person name="Ba-Alawi W."/>
            <person name="Anthony Kamau A."/>
            <person name="Kamanda Ngugi D."/>
            <person name="Goker M."/>
            <person name="Klenk H.P."/>
            <person name="Bajic V."/>
            <person name="Stingl U."/>
        </authorList>
    </citation>
    <scope>NUCLEOTIDE SEQUENCE [LARGE SCALE GENOMIC DNA]</scope>
    <source>
        <strain evidence="1">SCGC-AAA261C02</strain>
    </source>
</reference>
<comment type="caution">
    <text evidence="1">The sequence shown here is derived from an EMBL/GenBank/DDBJ whole genome shotgun (WGS) entry which is preliminary data.</text>
</comment>
<keyword evidence="2" id="KW-1185">Reference proteome</keyword>
<name>A0A133V048_9EURY</name>